<evidence type="ECO:0000313" key="4">
    <source>
        <dbReference type="Proteomes" id="UP000305948"/>
    </source>
</evidence>
<accession>A0A5C3N517</accession>
<protein>
    <recommendedName>
        <fullName evidence="2">F-box domain-containing protein</fullName>
    </recommendedName>
</protein>
<evidence type="ECO:0000313" key="3">
    <source>
        <dbReference type="EMBL" id="TFK52242.1"/>
    </source>
</evidence>
<dbReference type="STRING" id="5364.A0A5C3N517"/>
<dbReference type="InterPro" id="IPR036047">
    <property type="entry name" value="F-box-like_dom_sf"/>
</dbReference>
<dbReference type="PROSITE" id="PS50181">
    <property type="entry name" value="FBOX"/>
    <property type="match status" value="1"/>
</dbReference>
<dbReference type="SUPFAM" id="SSF81383">
    <property type="entry name" value="F-box domain"/>
    <property type="match status" value="1"/>
</dbReference>
<keyword evidence="4" id="KW-1185">Reference proteome</keyword>
<feature type="compositionally biased region" description="Basic and acidic residues" evidence="1">
    <location>
        <begin position="42"/>
        <end position="59"/>
    </location>
</feature>
<name>A0A5C3N517_9AGAM</name>
<sequence length="466" mass="53598">MPSTTMKKPKRRPLSLTRSLLNFVKLDFSFDMKRRSPSKTETNMKSRPTDDAKANEPKMKPKSPPPRSRVSSDISRPYPIHHSSRKAHISRRIHTLPPELLAHIFVLGTENNTMFPVTLSHVCSTWRRLALSTPSLWRRIVLDHRTDMWQERIRRAKACSLDIQLSSRIYREVESGRLVRHQVLDFYNVHWYMDVANPWIHRWRTFEVIFHDYAPWLWNAALAECCTKNPFLSAPALEELVLVHPHNDDTKEFLLFGGRAPRLRRVALNGIRLAWLPSLFANLTVLDYTHHGFTVGSTAVTEVLSMLSVSSSLSELRVSFPSRMRLVAASPLDRRAITLPYLSRLVLRVQTPDIPVELLLVATHLITPSLRSLHLLDDTRALSSFPALHTFLRTYSKPKRLASLRVEGGWYDFRLVGKWVGRLASLSRFIVKDGMGRERVLVGAGRPRTASGPRFLTERELNNFDE</sequence>
<feature type="domain" description="F-box" evidence="2">
    <location>
        <begin position="90"/>
        <end position="140"/>
    </location>
</feature>
<dbReference type="AlphaFoldDB" id="A0A5C3N517"/>
<dbReference type="SUPFAM" id="SSF52047">
    <property type="entry name" value="RNI-like"/>
    <property type="match status" value="1"/>
</dbReference>
<feature type="compositionally biased region" description="Low complexity" evidence="1">
    <location>
        <begin position="68"/>
        <end position="77"/>
    </location>
</feature>
<dbReference type="EMBL" id="ML213509">
    <property type="protein sequence ID" value="TFK52242.1"/>
    <property type="molecule type" value="Genomic_DNA"/>
</dbReference>
<organism evidence="3 4">
    <name type="scientific">Heliocybe sulcata</name>
    <dbReference type="NCBI Taxonomy" id="5364"/>
    <lineage>
        <taxon>Eukaryota</taxon>
        <taxon>Fungi</taxon>
        <taxon>Dikarya</taxon>
        <taxon>Basidiomycota</taxon>
        <taxon>Agaricomycotina</taxon>
        <taxon>Agaricomycetes</taxon>
        <taxon>Gloeophyllales</taxon>
        <taxon>Gloeophyllaceae</taxon>
        <taxon>Heliocybe</taxon>
    </lineage>
</organism>
<dbReference type="InterPro" id="IPR001810">
    <property type="entry name" value="F-box_dom"/>
</dbReference>
<dbReference type="Pfam" id="PF12937">
    <property type="entry name" value="F-box-like"/>
    <property type="match status" value="1"/>
</dbReference>
<evidence type="ECO:0000259" key="2">
    <source>
        <dbReference type="PROSITE" id="PS50181"/>
    </source>
</evidence>
<dbReference type="Gene3D" id="1.20.1280.50">
    <property type="match status" value="1"/>
</dbReference>
<gene>
    <name evidence="3" type="ORF">OE88DRAFT_1734270</name>
</gene>
<feature type="region of interest" description="Disordered" evidence="1">
    <location>
        <begin position="32"/>
        <end position="86"/>
    </location>
</feature>
<reference evidence="3 4" key="1">
    <citation type="journal article" date="2019" name="Nat. Ecol. Evol.">
        <title>Megaphylogeny resolves global patterns of mushroom evolution.</title>
        <authorList>
            <person name="Varga T."/>
            <person name="Krizsan K."/>
            <person name="Foldi C."/>
            <person name="Dima B."/>
            <person name="Sanchez-Garcia M."/>
            <person name="Sanchez-Ramirez S."/>
            <person name="Szollosi G.J."/>
            <person name="Szarkandi J.G."/>
            <person name="Papp V."/>
            <person name="Albert L."/>
            <person name="Andreopoulos W."/>
            <person name="Angelini C."/>
            <person name="Antonin V."/>
            <person name="Barry K.W."/>
            <person name="Bougher N.L."/>
            <person name="Buchanan P."/>
            <person name="Buyck B."/>
            <person name="Bense V."/>
            <person name="Catcheside P."/>
            <person name="Chovatia M."/>
            <person name="Cooper J."/>
            <person name="Damon W."/>
            <person name="Desjardin D."/>
            <person name="Finy P."/>
            <person name="Geml J."/>
            <person name="Haridas S."/>
            <person name="Hughes K."/>
            <person name="Justo A."/>
            <person name="Karasinski D."/>
            <person name="Kautmanova I."/>
            <person name="Kiss B."/>
            <person name="Kocsube S."/>
            <person name="Kotiranta H."/>
            <person name="LaButti K.M."/>
            <person name="Lechner B.E."/>
            <person name="Liimatainen K."/>
            <person name="Lipzen A."/>
            <person name="Lukacs Z."/>
            <person name="Mihaltcheva S."/>
            <person name="Morgado L.N."/>
            <person name="Niskanen T."/>
            <person name="Noordeloos M.E."/>
            <person name="Ohm R.A."/>
            <person name="Ortiz-Santana B."/>
            <person name="Ovrebo C."/>
            <person name="Racz N."/>
            <person name="Riley R."/>
            <person name="Savchenko A."/>
            <person name="Shiryaev A."/>
            <person name="Soop K."/>
            <person name="Spirin V."/>
            <person name="Szebenyi C."/>
            <person name="Tomsovsky M."/>
            <person name="Tulloss R.E."/>
            <person name="Uehling J."/>
            <person name="Grigoriev I.V."/>
            <person name="Vagvolgyi C."/>
            <person name="Papp T."/>
            <person name="Martin F.M."/>
            <person name="Miettinen O."/>
            <person name="Hibbett D.S."/>
            <person name="Nagy L.G."/>
        </authorList>
    </citation>
    <scope>NUCLEOTIDE SEQUENCE [LARGE SCALE GENOMIC DNA]</scope>
    <source>
        <strain evidence="3 4">OMC1185</strain>
    </source>
</reference>
<proteinExistence type="predicted"/>
<evidence type="ECO:0000256" key="1">
    <source>
        <dbReference type="SAM" id="MobiDB-lite"/>
    </source>
</evidence>
<dbReference type="Proteomes" id="UP000305948">
    <property type="component" value="Unassembled WGS sequence"/>
</dbReference>
<dbReference type="OrthoDB" id="3218556at2759"/>